<proteinExistence type="predicted"/>
<evidence type="ECO:0000256" key="2">
    <source>
        <dbReference type="SAM" id="Phobius"/>
    </source>
</evidence>
<comment type="caution">
    <text evidence="3">The sequence shown here is derived from an EMBL/GenBank/DDBJ whole genome shotgun (WGS) entry which is preliminary data.</text>
</comment>
<dbReference type="OrthoDB" id="5242249at2"/>
<name>A0A4T2C937_9MICO</name>
<dbReference type="AlphaFoldDB" id="A0A4T2C937"/>
<accession>A0A4T2C937</accession>
<dbReference type="EMBL" id="QYRT01000003">
    <property type="protein sequence ID" value="TIH40459.1"/>
    <property type="molecule type" value="Genomic_DNA"/>
</dbReference>
<feature type="region of interest" description="Disordered" evidence="1">
    <location>
        <begin position="1"/>
        <end position="31"/>
    </location>
</feature>
<feature type="transmembrane region" description="Helical" evidence="2">
    <location>
        <begin position="32"/>
        <end position="50"/>
    </location>
</feature>
<sequence length="94" mass="9636">MAATGSVSAETVRRSTPGRGPAFRDRRDRGGGANLVIGVGLGIALVSGLLEVQRSATGEDFAGLTGVFYAVVYVGFLVSTLIADLALPRRSGRG</sequence>
<evidence type="ECO:0000256" key="1">
    <source>
        <dbReference type="SAM" id="MobiDB-lite"/>
    </source>
</evidence>
<organism evidence="3 4">
    <name type="scientific">Subtercola vilae</name>
    <dbReference type="NCBI Taxonomy" id="2056433"/>
    <lineage>
        <taxon>Bacteria</taxon>
        <taxon>Bacillati</taxon>
        <taxon>Actinomycetota</taxon>
        <taxon>Actinomycetes</taxon>
        <taxon>Micrococcales</taxon>
        <taxon>Microbacteriaceae</taxon>
        <taxon>Subtercola</taxon>
    </lineage>
</organism>
<keyword evidence="4" id="KW-1185">Reference proteome</keyword>
<protein>
    <submittedName>
        <fullName evidence="3">Uncharacterized protein</fullName>
    </submittedName>
</protein>
<evidence type="ECO:0000313" key="3">
    <source>
        <dbReference type="EMBL" id="TIH40459.1"/>
    </source>
</evidence>
<dbReference type="RefSeq" id="WP_136640664.1">
    <property type="nucleotide sequence ID" value="NZ_QYRT01000003.1"/>
</dbReference>
<feature type="transmembrane region" description="Helical" evidence="2">
    <location>
        <begin position="62"/>
        <end position="87"/>
    </location>
</feature>
<keyword evidence="2" id="KW-1133">Transmembrane helix</keyword>
<dbReference type="Proteomes" id="UP000306192">
    <property type="component" value="Unassembled WGS sequence"/>
</dbReference>
<gene>
    <name evidence="3" type="ORF">D4765_02630</name>
</gene>
<keyword evidence="2" id="KW-0812">Transmembrane</keyword>
<keyword evidence="2" id="KW-0472">Membrane</keyword>
<evidence type="ECO:0000313" key="4">
    <source>
        <dbReference type="Proteomes" id="UP000306192"/>
    </source>
</evidence>
<reference evidence="3 4" key="1">
    <citation type="journal article" date="2019" name="Microorganisms">
        <title>Systematic Affiliation and Genome Analysis of Subtercola vilae DB165(T) with Particular Emphasis on Cold Adaptation of an Isolate from a High-Altitude Cold Volcano Lake.</title>
        <authorList>
            <person name="Villalobos A.S."/>
            <person name="Wiese J."/>
            <person name="Imhoff J.F."/>
            <person name="Dorador C."/>
            <person name="Keller A."/>
            <person name="Hentschel U."/>
        </authorList>
    </citation>
    <scope>NUCLEOTIDE SEQUENCE [LARGE SCALE GENOMIC DNA]</scope>
    <source>
        <strain evidence="3 4">DB165</strain>
    </source>
</reference>